<dbReference type="InterPro" id="IPR013783">
    <property type="entry name" value="Ig-like_fold"/>
</dbReference>
<name>A0ABV6FXA6_9BACT</name>
<dbReference type="Gene3D" id="2.60.40.10">
    <property type="entry name" value="Immunoglobulins"/>
    <property type="match status" value="1"/>
</dbReference>
<evidence type="ECO:0000256" key="1">
    <source>
        <dbReference type="ARBA" id="ARBA00022553"/>
    </source>
</evidence>
<evidence type="ECO:0000256" key="3">
    <source>
        <dbReference type="SAM" id="Phobius"/>
    </source>
</evidence>
<proteinExistence type="predicted"/>
<dbReference type="PANTHER" id="PTHR43547:SF2">
    <property type="entry name" value="HYBRID SIGNAL TRANSDUCTION HISTIDINE KINASE C"/>
    <property type="match status" value="1"/>
</dbReference>
<protein>
    <submittedName>
        <fullName evidence="5">Two-component regulator propeller domain-containing protein</fullName>
    </submittedName>
</protein>
<keyword evidence="6" id="KW-1185">Reference proteome</keyword>
<evidence type="ECO:0000313" key="5">
    <source>
        <dbReference type="EMBL" id="MFC0264463.1"/>
    </source>
</evidence>
<dbReference type="Pfam" id="PF07495">
    <property type="entry name" value="Y_Y_Y"/>
    <property type="match status" value="1"/>
</dbReference>
<dbReference type="Proteomes" id="UP001589797">
    <property type="component" value="Unassembled WGS sequence"/>
</dbReference>
<evidence type="ECO:0000256" key="2">
    <source>
        <dbReference type="SAM" id="Coils"/>
    </source>
</evidence>
<dbReference type="InterPro" id="IPR011123">
    <property type="entry name" value="Y_Y_Y"/>
</dbReference>
<dbReference type="Gene3D" id="2.130.10.10">
    <property type="entry name" value="YVTN repeat-like/Quinoprotein amine dehydrogenase"/>
    <property type="match status" value="2"/>
</dbReference>
<dbReference type="PANTHER" id="PTHR43547">
    <property type="entry name" value="TWO-COMPONENT HISTIDINE KINASE"/>
    <property type="match status" value="1"/>
</dbReference>
<keyword evidence="3" id="KW-1133">Transmembrane helix</keyword>
<reference evidence="5 6" key="1">
    <citation type="submission" date="2024-09" db="EMBL/GenBank/DDBJ databases">
        <authorList>
            <person name="Sun Q."/>
            <person name="Mori K."/>
        </authorList>
    </citation>
    <scope>NUCLEOTIDE SEQUENCE [LARGE SCALE GENOMIC DNA]</scope>
    <source>
        <strain evidence="5 6">CCM 7650</strain>
    </source>
</reference>
<dbReference type="SUPFAM" id="SSF101898">
    <property type="entry name" value="NHL repeat"/>
    <property type="match status" value="1"/>
</dbReference>
<keyword evidence="3" id="KW-0812">Transmembrane</keyword>
<dbReference type="RefSeq" id="WP_382389017.1">
    <property type="nucleotide sequence ID" value="NZ_JBHLWI010000055.1"/>
</dbReference>
<evidence type="ECO:0000313" key="6">
    <source>
        <dbReference type="Proteomes" id="UP001589797"/>
    </source>
</evidence>
<evidence type="ECO:0000259" key="4">
    <source>
        <dbReference type="Pfam" id="PF07495"/>
    </source>
</evidence>
<keyword evidence="1" id="KW-0597">Phosphoprotein</keyword>
<comment type="caution">
    <text evidence="5">The sequence shown here is derived from an EMBL/GenBank/DDBJ whole genome shotgun (WGS) entry which is preliminary data.</text>
</comment>
<feature type="transmembrane region" description="Helical" evidence="3">
    <location>
        <begin position="747"/>
        <end position="769"/>
    </location>
</feature>
<gene>
    <name evidence="5" type="ORF">ACFFIP_17380</name>
</gene>
<keyword evidence="3" id="KW-0472">Membrane</keyword>
<organism evidence="5 6">
    <name type="scientific">Fontibacter flavus</name>
    <dbReference type="NCBI Taxonomy" id="654838"/>
    <lineage>
        <taxon>Bacteria</taxon>
        <taxon>Pseudomonadati</taxon>
        <taxon>Bacteroidota</taxon>
        <taxon>Cytophagia</taxon>
        <taxon>Cytophagales</taxon>
        <taxon>Cyclobacteriaceae</taxon>
        <taxon>Fontibacter</taxon>
    </lineage>
</organism>
<accession>A0ABV6FXA6</accession>
<dbReference type="EMBL" id="JBHLWI010000055">
    <property type="protein sequence ID" value="MFC0264463.1"/>
    <property type="molecule type" value="Genomic_DNA"/>
</dbReference>
<dbReference type="InterPro" id="IPR011110">
    <property type="entry name" value="Reg_prop"/>
</dbReference>
<feature type="domain" description="Two component regulator three Y" evidence="4">
    <location>
        <begin position="678"/>
        <end position="740"/>
    </location>
</feature>
<dbReference type="Pfam" id="PF07494">
    <property type="entry name" value="Reg_prop"/>
    <property type="match status" value="3"/>
</dbReference>
<sequence length="877" mass="99828">MVFQSLDSLADEGSEQLKDNLKKDSQEYVIRFWNNTNGLPHNTVYALEKGPLGFIWMATEEGLTRFDGSDIEVFNKDNVPELIENSFYGFFLVEGKGIWAAGDYSLAFIYKNIVKVVDCHEITTDSWITAVTEDHQGNLWVGTKNGQLFQLIDDKFAQVPNWLPKEDVSIQSLYNSGNQMFIGTDEGLYSMNLDSFEYNRIGPKDLNTRIIFTVKDQVYIGAPKTGVLSLDKSENLTTIIPDKDLAFLDYRNLRVDDKGNIWGGTEKGELLIIEDGKVSKIPLLEISDISIRKLWVDEDMIFIGTQGKGLAVVRKSTIQKLDHALLSKQNIRPIFISPNGTKWIGTKSNGLFKLDGEKTISFTTKTGLQSDAIVTIGGDDEKIYVGTRNGMHLINAKNNKIERNYYAENGFPGEHVNTIFQASDGKVWFSIANKGIYYLDDKGEAVKVNLPEKLQAVSYITVQETKSGELLYGSISKGLVRIKGGVFQEHIDLPLTPGENIIYSIFEDHDGSLWLGTQGGLLWYNNKSFKHLTKNNGLNANGIYSIMEDHHGKIWLSSNFGLQRIAKEELTKFKSSDDQFFYVTSNFYGHENGMSNEETNSLIYPSATMDKNGTIWYPTIEGISIADPGSIQEDRSQLKFHWDILRLGNSFKNILPGQDVIEVPADIDYFGITFSNINYHNPEQVAFYYRVKNLSEDWIYLSDRKELIFNSLKPGNYSLEIKTIELGNIESVHSLNIKVLPLFYETYTFKLILVVIGLLLAMFLVQYYLKVRIGKDLERMVEQRTHDLNDTNQKLESAMLEIAAQNETLKNITWQQSHTVRGPLSKAMAIVQMLMNYSKYHELQMSKEKLFLELEKTLEELDKMIREINKKFEGLRK</sequence>
<dbReference type="InterPro" id="IPR015943">
    <property type="entry name" value="WD40/YVTN_repeat-like_dom_sf"/>
</dbReference>
<dbReference type="SUPFAM" id="SSF63829">
    <property type="entry name" value="Calcium-dependent phosphotriesterase"/>
    <property type="match status" value="1"/>
</dbReference>
<feature type="coiled-coil region" evidence="2">
    <location>
        <begin position="840"/>
        <end position="871"/>
    </location>
</feature>
<keyword evidence="2" id="KW-0175">Coiled coil</keyword>